<dbReference type="InterPro" id="IPR036390">
    <property type="entry name" value="WH_DNA-bd_sf"/>
</dbReference>
<name>A0A6J7CRB3_9ZZZZ</name>
<protein>
    <submittedName>
        <fullName evidence="2">Unannotated protein</fullName>
    </submittedName>
</protein>
<dbReference type="Pfam" id="PF18546">
    <property type="entry name" value="MetOD1"/>
    <property type="match status" value="1"/>
</dbReference>
<evidence type="ECO:0000259" key="1">
    <source>
        <dbReference type="Pfam" id="PF18546"/>
    </source>
</evidence>
<dbReference type="AlphaFoldDB" id="A0A6J7CRB3"/>
<proteinExistence type="predicted"/>
<accession>A0A6J7CRB3</accession>
<dbReference type="SUPFAM" id="SSF46785">
    <property type="entry name" value="Winged helix' DNA-binding domain"/>
    <property type="match status" value="1"/>
</dbReference>
<dbReference type="CDD" id="cd00090">
    <property type="entry name" value="HTH_ARSR"/>
    <property type="match status" value="1"/>
</dbReference>
<organism evidence="2">
    <name type="scientific">freshwater metagenome</name>
    <dbReference type="NCBI Taxonomy" id="449393"/>
    <lineage>
        <taxon>unclassified sequences</taxon>
        <taxon>metagenomes</taxon>
        <taxon>ecological metagenomes</taxon>
    </lineage>
</organism>
<dbReference type="EMBL" id="CAFBLP010000003">
    <property type="protein sequence ID" value="CAB4860391.1"/>
    <property type="molecule type" value="Genomic_DNA"/>
</dbReference>
<dbReference type="InterPro" id="IPR036388">
    <property type="entry name" value="WH-like_DNA-bd_sf"/>
</dbReference>
<dbReference type="Gene3D" id="1.10.10.10">
    <property type="entry name" value="Winged helix-like DNA-binding domain superfamily/Winged helix DNA-binding domain"/>
    <property type="match status" value="1"/>
</dbReference>
<dbReference type="InterPro" id="IPR011991">
    <property type="entry name" value="ArsR-like_HTH"/>
</dbReference>
<sequence length="245" mass="25967">MTSTAPTSGLTPGAFSAQVTAITSAFGDPTRRGIYLFTRESANGVTAAQVAEHFGLHPNVARHHLDKLAAGGYVEVAVERTEGGGAGRPSKHYRAAADAEPLEFPVRSDDLVLTLLGRALSMLPREQAEAMAEDVGIEYGRTMALALQGAAADGDVVQRSFRSALHTVADALTAHGFAAHADQRNNQLRIINNHCPFGDVAIDNPVICAVDRGMVRGMLKALYGDTDPAIETSLPHGDRYCVTSF</sequence>
<evidence type="ECO:0000313" key="2">
    <source>
        <dbReference type="EMBL" id="CAB4860391.1"/>
    </source>
</evidence>
<feature type="domain" description="Metanogen output" evidence="1">
    <location>
        <begin position="166"/>
        <end position="245"/>
    </location>
</feature>
<reference evidence="2" key="1">
    <citation type="submission" date="2020-05" db="EMBL/GenBank/DDBJ databases">
        <authorList>
            <person name="Chiriac C."/>
            <person name="Salcher M."/>
            <person name="Ghai R."/>
            <person name="Kavagutti S V."/>
        </authorList>
    </citation>
    <scope>NUCLEOTIDE SEQUENCE</scope>
</reference>
<dbReference type="Pfam" id="PF12840">
    <property type="entry name" value="HTH_20"/>
    <property type="match status" value="1"/>
</dbReference>
<gene>
    <name evidence="2" type="ORF">UFOPK3376_00227</name>
</gene>
<dbReference type="InterPro" id="IPR041359">
    <property type="entry name" value="MetOD1"/>
</dbReference>